<feature type="non-terminal residue" evidence="2">
    <location>
        <position position="184"/>
    </location>
</feature>
<dbReference type="InParanoid" id="A0A0C3HRN0"/>
<evidence type="ECO:0000313" key="3">
    <source>
        <dbReference type="Proteomes" id="UP000054321"/>
    </source>
</evidence>
<keyword evidence="3" id="KW-1185">Reference proteome</keyword>
<dbReference type="HOGENOM" id="CLU_1471618_0_0_1"/>
<evidence type="ECO:0000256" key="1">
    <source>
        <dbReference type="SAM" id="MobiDB-lite"/>
    </source>
</evidence>
<dbReference type="EMBL" id="KN832872">
    <property type="protein sequence ID" value="KIN04927.1"/>
    <property type="molecule type" value="Genomic_DNA"/>
</dbReference>
<feature type="region of interest" description="Disordered" evidence="1">
    <location>
        <begin position="1"/>
        <end position="184"/>
    </location>
</feature>
<reference evidence="3" key="2">
    <citation type="submission" date="2015-01" db="EMBL/GenBank/DDBJ databases">
        <title>Evolutionary Origins and Diversification of the Mycorrhizal Mutualists.</title>
        <authorList>
            <consortium name="DOE Joint Genome Institute"/>
            <consortium name="Mycorrhizal Genomics Consortium"/>
            <person name="Kohler A."/>
            <person name="Kuo A."/>
            <person name="Nagy L.G."/>
            <person name="Floudas D."/>
            <person name="Copeland A."/>
            <person name="Barry K.W."/>
            <person name="Cichocki N."/>
            <person name="Veneault-Fourrey C."/>
            <person name="LaButti K."/>
            <person name="Lindquist E.A."/>
            <person name="Lipzen A."/>
            <person name="Lundell T."/>
            <person name="Morin E."/>
            <person name="Murat C."/>
            <person name="Riley R."/>
            <person name="Ohm R."/>
            <person name="Sun H."/>
            <person name="Tunlid A."/>
            <person name="Henrissat B."/>
            <person name="Grigoriev I.V."/>
            <person name="Hibbett D.S."/>
            <person name="Martin F."/>
        </authorList>
    </citation>
    <scope>NUCLEOTIDE SEQUENCE [LARGE SCALE GENOMIC DNA]</scope>
    <source>
        <strain evidence="3">Zn</strain>
    </source>
</reference>
<gene>
    <name evidence="2" type="ORF">OIDMADRAFT_93345</name>
</gene>
<reference evidence="2 3" key="1">
    <citation type="submission" date="2014-04" db="EMBL/GenBank/DDBJ databases">
        <authorList>
            <consortium name="DOE Joint Genome Institute"/>
            <person name="Kuo A."/>
            <person name="Martino E."/>
            <person name="Perotto S."/>
            <person name="Kohler A."/>
            <person name="Nagy L.G."/>
            <person name="Floudas D."/>
            <person name="Copeland A."/>
            <person name="Barry K.W."/>
            <person name="Cichocki N."/>
            <person name="Veneault-Fourrey C."/>
            <person name="LaButti K."/>
            <person name="Lindquist E.A."/>
            <person name="Lipzen A."/>
            <person name="Lundell T."/>
            <person name="Morin E."/>
            <person name="Murat C."/>
            <person name="Sun H."/>
            <person name="Tunlid A."/>
            <person name="Henrissat B."/>
            <person name="Grigoriev I.V."/>
            <person name="Hibbett D.S."/>
            <person name="Martin F."/>
            <person name="Nordberg H.P."/>
            <person name="Cantor M.N."/>
            <person name="Hua S.X."/>
        </authorList>
    </citation>
    <scope>NUCLEOTIDE SEQUENCE [LARGE SCALE GENOMIC DNA]</scope>
    <source>
        <strain evidence="2 3">Zn</strain>
    </source>
</reference>
<feature type="compositionally biased region" description="Low complexity" evidence="1">
    <location>
        <begin position="67"/>
        <end position="85"/>
    </location>
</feature>
<name>A0A0C3HRN0_OIDMZ</name>
<feature type="compositionally biased region" description="Low complexity" evidence="1">
    <location>
        <begin position="27"/>
        <end position="36"/>
    </location>
</feature>
<dbReference type="Proteomes" id="UP000054321">
    <property type="component" value="Unassembled WGS sequence"/>
</dbReference>
<proteinExistence type="predicted"/>
<organism evidence="2 3">
    <name type="scientific">Oidiodendron maius (strain Zn)</name>
    <dbReference type="NCBI Taxonomy" id="913774"/>
    <lineage>
        <taxon>Eukaryota</taxon>
        <taxon>Fungi</taxon>
        <taxon>Dikarya</taxon>
        <taxon>Ascomycota</taxon>
        <taxon>Pezizomycotina</taxon>
        <taxon>Leotiomycetes</taxon>
        <taxon>Leotiomycetes incertae sedis</taxon>
        <taxon>Myxotrichaceae</taxon>
        <taxon>Oidiodendron</taxon>
    </lineage>
</organism>
<evidence type="ECO:0000313" key="2">
    <source>
        <dbReference type="EMBL" id="KIN04927.1"/>
    </source>
</evidence>
<feature type="compositionally biased region" description="Polar residues" evidence="1">
    <location>
        <begin position="159"/>
        <end position="171"/>
    </location>
</feature>
<protein>
    <submittedName>
        <fullName evidence="2">Uncharacterized protein</fullName>
    </submittedName>
</protein>
<accession>A0A0C3HRN0</accession>
<dbReference type="AlphaFoldDB" id="A0A0C3HRN0"/>
<dbReference type="OrthoDB" id="5244050at2759"/>
<sequence length="184" mass="20076">MGRASKFSFPFPGRKPSTPTRDKETNTRSSTQNSNNLPKAQRILGTDSELNIDSPARDDDRSWGHPSSSSSISGMSISISESTRSVNDGTSIAESHADRWELESGVLPRYQRLRGKPSSTLLGQNYGDEPGTDASSAGRRMHHEKSSSTLKSFYDRQKSPLSVSQQTSASSARDLALRKGYPPV</sequence>
<dbReference type="STRING" id="913774.A0A0C3HRN0"/>